<evidence type="ECO:0000313" key="3">
    <source>
        <dbReference type="Proteomes" id="UP000054359"/>
    </source>
</evidence>
<accession>A0A087ULZ7</accession>
<dbReference type="STRING" id="407821.A0A087ULZ7"/>
<dbReference type="InterPro" id="IPR037696">
    <property type="entry name" value="CCDC77"/>
</dbReference>
<feature type="non-terminal residue" evidence="2">
    <location>
        <position position="150"/>
    </location>
</feature>
<feature type="coiled-coil region" evidence="1">
    <location>
        <begin position="91"/>
        <end position="118"/>
    </location>
</feature>
<keyword evidence="1" id="KW-0175">Coiled coil</keyword>
<dbReference type="EMBL" id="KK120495">
    <property type="protein sequence ID" value="KFM78386.1"/>
    <property type="molecule type" value="Genomic_DNA"/>
</dbReference>
<evidence type="ECO:0000256" key="1">
    <source>
        <dbReference type="SAM" id="Coils"/>
    </source>
</evidence>
<sequence>MVDGKTSSSSSISASDTTENKNLLEFYKRKFDEYQKRDDKFKEKVDKHLKDLIADRHELEAEVLRRGEKISDLQKALVELQLSCFEERERVLKLSTENEELKKRETKLHENIQQLLKVTKDQNIRDRIIYILKEPRVQIGYAYSGAKHKS</sequence>
<keyword evidence="3" id="KW-1185">Reference proteome</keyword>
<dbReference type="PANTHER" id="PTHR22091:SF1">
    <property type="entry name" value="COILED-COIL DOMAIN-CONTAINING PROTEIN 77"/>
    <property type="match status" value="1"/>
</dbReference>
<dbReference type="Proteomes" id="UP000054359">
    <property type="component" value="Unassembled WGS sequence"/>
</dbReference>
<gene>
    <name evidence="2" type="ORF">X975_12433</name>
</gene>
<dbReference type="OrthoDB" id="6433407at2759"/>
<feature type="coiled-coil region" evidence="1">
    <location>
        <begin position="24"/>
        <end position="62"/>
    </location>
</feature>
<organism evidence="2 3">
    <name type="scientific">Stegodyphus mimosarum</name>
    <name type="common">African social velvet spider</name>
    <dbReference type="NCBI Taxonomy" id="407821"/>
    <lineage>
        <taxon>Eukaryota</taxon>
        <taxon>Metazoa</taxon>
        <taxon>Ecdysozoa</taxon>
        <taxon>Arthropoda</taxon>
        <taxon>Chelicerata</taxon>
        <taxon>Arachnida</taxon>
        <taxon>Araneae</taxon>
        <taxon>Araneomorphae</taxon>
        <taxon>Entelegynae</taxon>
        <taxon>Eresoidea</taxon>
        <taxon>Eresidae</taxon>
        <taxon>Stegodyphus</taxon>
    </lineage>
</organism>
<name>A0A087ULZ7_STEMI</name>
<protein>
    <submittedName>
        <fullName evidence="2">Coiled-coil domain-containing protein 77</fullName>
    </submittedName>
</protein>
<dbReference type="AlphaFoldDB" id="A0A087ULZ7"/>
<proteinExistence type="predicted"/>
<dbReference type="PANTHER" id="PTHR22091">
    <property type="entry name" value="COILED-COIL DOMAIN-CONTAINING PROTEIN 77"/>
    <property type="match status" value="1"/>
</dbReference>
<evidence type="ECO:0000313" key="2">
    <source>
        <dbReference type="EMBL" id="KFM78386.1"/>
    </source>
</evidence>
<reference evidence="2 3" key="1">
    <citation type="submission" date="2013-11" db="EMBL/GenBank/DDBJ databases">
        <title>Genome sequencing of Stegodyphus mimosarum.</title>
        <authorList>
            <person name="Bechsgaard J."/>
        </authorList>
    </citation>
    <scope>NUCLEOTIDE SEQUENCE [LARGE SCALE GENOMIC DNA]</scope>
</reference>